<dbReference type="Proteomes" id="UP000053647">
    <property type="component" value="Unassembled WGS sequence"/>
</dbReference>
<feature type="non-terminal residue" evidence="4">
    <location>
        <position position="122"/>
    </location>
</feature>
<reference evidence="4 5" key="1">
    <citation type="submission" date="2014-06" db="EMBL/GenBank/DDBJ databases">
        <authorList>
            <consortium name="DOE Joint Genome Institute"/>
            <person name="Kuo A."/>
            <person name="Kohler A."/>
            <person name="Nagy L.G."/>
            <person name="Floudas D."/>
            <person name="Copeland A."/>
            <person name="Barry K.W."/>
            <person name="Cichocki N."/>
            <person name="Veneault-Fourrey C."/>
            <person name="LaButti K."/>
            <person name="Lindquist E.A."/>
            <person name="Lipzen A."/>
            <person name="Lundell T."/>
            <person name="Morin E."/>
            <person name="Murat C."/>
            <person name="Sun H."/>
            <person name="Tunlid A."/>
            <person name="Henrissat B."/>
            <person name="Grigoriev I.V."/>
            <person name="Hibbett D.S."/>
            <person name="Martin F."/>
            <person name="Nordberg H.P."/>
            <person name="Cantor M.N."/>
            <person name="Hua S.X."/>
        </authorList>
    </citation>
    <scope>NUCLEOTIDE SEQUENCE [LARGE SCALE GENOMIC DNA]</scope>
    <source>
        <strain evidence="4 5">ATCC 200175</strain>
    </source>
</reference>
<dbReference type="SUPFAM" id="SSF50998">
    <property type="entry name" value="Quinoprotein alcohol dehydrogenase-like"/>
    <property type="match status" value="1"/>
</dbReference>
<dbReference type="AlphaFoldDB" id="A0A0C9SW46"/>
<dbReference type="Pfam" id="PF00400">
    <property type="entry name" value="WD40"/>
    <property type="match status" value="3"/>
</dbReference>
<dbReference type="PANTHER" id="PTHR19848">
    <property type="entry name" value="WD40 REPEAT PROTEIN"/>
    <property type="match status" value="1"/>
</dbReference>
<accession>A0A0C9SW46</accession>
<evidence type="ECO:0000256" key="1">
    <source>
        <dbReference type="ARBA" id="ARBA00022574"/>
    </source>
</evidence>
<dbReference type="SMART" id="SM00320">
    <property type="entry name" value="WD40"/>
    <property type="match status" value="3"/>
</dbReference>
<organism evidence="4 5">
    <name type="scientific">Paxillus involutus ATCC 200175</name>
    <dbReference type="NCBI Taxonomy" id="664439"/>
    <lineage>
        <taxon>Eukaryota</taxon>
        <taxon>Fungi</taxon>
        <taxon>Dikarya</taxon>
        <taxon>Basidiomycota</taxon>
        <taxon>Agaricomycotina</taxon>
        <taxon>Agaricomycetes</taxon>
        <taxon>Agaricomycetidae</taxon>
        <taxon>Boletales</taxon>
        <taxon>Paxilineae</taxon>
        <taxon>Paxillaceae</taxon>
        <taxon>Paxillus</taxon>
    </lineage>
</organism>
<protein>
    <recommendedName>
        <fullName evidence="6">WD40 repeat-like protein</fullName>
    </recommendedName>
</protein>
<dbReference type="OrthoDB" id="538223at2759"/>
<name>A0A0C9SW46_PAXIN</name>
<feature type="non-terminal residue" evidence="4">
    <location>
        <position position="1"/>
    </location>
</feature>
<keyword evidence="5" id="KW-1185">Reference proteome</keyword>
<reference evidence="5" key="2">
    <citation type="submission" date="2015-01" db="EMBL/GenBank/DDBJ databases">
        <title>Evolutionary Origins and Diversification of the Mycorrhizal Mutualists.</title>
        <authorList>
            <consortium name="DOE Joint Genome Institute"/>
            <consortium name="Mycorrhizal Genomics Consortium"/>
            <person name="Kohler A."/>
            <person name="Kuo A."/>
            <person name="Nagy L.G."/>
            <person name="Floudas D."/>
            <person name="Copeland A."/>
            <person name="Barry K.W."/>
            <person name="Cichocki N."/>
            <person name="Veneault-Fourrey C."/>
            <person name="LaButti K."/>
            <person name="Lindquist E.A."/>
            <person name="Lipzen A."/>
            <person name="Lundell T."/>
            <person name="Morin E."/>
            <person name="Murat C."/>
            <person name="Riley R."/>
            <person name="Ohm R."/>
            <person name="Sun H."/>
            <person name="Tunlid A."/>
            <person name="Henrissat B."/>
            <person name="Grigoriev I.V."/>
            <person name="Hibbett D.S."/>
            <person name="Martin F."/>
        </authorList>
    </citation>
    <scope>NUCLEOTIDE SEQUENCE [LARGE SCALE GENOMIC DNA]</scope>
    <source>
        <strain evidence="5">ATCC 200175</strain>
    </source>
</reference>
<feature type="repeat" description="WD" evidence="3">
    <location>
        <begin position="49"/>
        <end position="90"/>
    </location>
</feature>
<dbReference type="EMBL" id="KN820066">
    <property type="protein sequence ID" value="KIJ06980.1"/>
    <property type="molecule type" value="Genomic_DNA"/>
</dbReference>
<keyword evidence="1 3" id="KW-0853">WD repeat</keyword>
<dbReference type="PROSITE" id="PS50294">
    <property type="entry name" value="WD_REPEATS_REGION"/>
    <property type="match status" value="2"/>
</dbReference>
<gene>
    <name evidence="4" type="ORF">PAXINDRAFT_60528</name>
</gene>
<feature type="repeat" description="WD" evidence="3">
    <location>
        <begin position="91"/>
        <end position="122"/>
    </location>
</feature>
<proteinExistence type="predicted"/>
<dbReference type="InterPro" id="IPR015943">
    <property type="entry name" value="WD40/YVTN_repeat-like_dom_sf"/>
</dbReference>
<keyword evidence="2" id="KW-0677">Repeat</keyword>
<evidence type="ECO:0000256" key="2">
    <source>
        <dbReference type="ARBA" id="ARBA00022737"/>
    </source>
</evidence>
<evidence type="ECO:0000313" key="4">
    <source>
        <dbReference type="EMBL" id="KIJ06980.1"/>
    </source>
</evidence>
<dbReference type="Gene3D" id="2.130.10.10">
    <property type="entry name" value="YVTN repeat-like/Quinoprotein amine dehydrogenase"/>
    <property type="match status" value="1"/>
</dbReference>
<dbReference type="PANTHER" id="PTHR19848:SF8">
    <property type="entry name" value="F-BOX AND WD REPEAT DOMAIN CONTAINING 7"/>
    <property type="match status" value="1"/>
</dbReference>
<evidence type="ECO:0008006" key="6">
    <source>
        <dbReference type="Google" id="ProtNLM"/>
    </source>
</evidence>
<evidence type="ECO:0000313" key="5">
    <source>
        <dbReference type="Proteomes" id="UP000053647"/>
    </source>
</evidence>
<dbReference type="HOGENOM" id="CLU_000288_57_30_1"/>
<evidence type="ECO:0000256" key="3">
    <source>
        <dbReference type="PROSITE-ProRule" id="PRU00221"/>
    </source>
</evidence>
<dbReference type="InterPro" id="IPR011047">
    <property type="entry name" value="Quinoprotein_ADH-like_sf"/>
</dbReference>
<dbReference type="PROSITE" id="PS50082">
    <property type="entry name" value="WD_REPEATS_2"/>
    <property type="match status" value="2"/>
</dbReference>
<sequence>SGKPAIPPIQVNARSLVWSPDGRQLIAGCQWECSLKFFDPSTGSLLAEWKGHTDVVHSVAVSRDGKFIASAPAGKTIRLWDTTTQQPIGLALEHDSYVFSVAISPDGNHLASGGDDQKVRIW</sequence>
<dbReference type="InterPro" id="IPR001680">
    <property type="entry name" value="WD40_rpt"/>
</dbReference>